<keyword evidence="5" id="KW-1185">Reference proteome</keyword>
<dbReference type="InterPro" id="IPR029063">
    <property type="entry name" value="SAM-dependent_MTases_sf"/>
</dbReference>
<evidence type="ECO:0000313" key="5">
    <source>
        <dbReference type="Proteomes" id="UP000799767"/>
    </source>
</evidence>
<dbReference type="GO" id="GO:0030488">
    <property type="term" value="P:tRNA methylation"/>
    <property type="evidence" value="ECO:0007669"/>
    <property type="project" value="TreeGrafter"/>
</dbReference>
<dbReference type="GO" id="GO:0008757">
    <property type="term" value="F:S-adenosylmethionine-dependent methyltransferase activity"/>
    <property type="evidence" value="ECO:0007669"/>
    <property type="project" value="InterPro"/>
</dbReference>
<dbReference type="CDD" id="cd02440">
    <property type="entry name" value="AdoMet_MTases"/>
    <property type="match status" value="1"/>
</dbReference>
<dbReference type="InterPro" id="IPR051422">
    <property type="entry name" value="AlkB_tRNA_MeTrf/Diox"/>
</dbReference>
<keyword evidence="1 4" id="KW-0489">Methyltransferase</keyword>
<dbReference type="GO" id="GO:0000049">
    <property type="term" value="F:tRNA binding"/>
    <property type="evidence" value="ECO:0007669"/>
    <property type="project" value="TreeGrafter"/>
</dbReference>
<organism evidence="4 5">
    <name type="scientific">Neohortaea acidophila</name>
    <dbReference type="NCBI Taxonomy" id="245834"/>
    <lineage>
        <taxon>Eukaryota</taxon>
        <taxon>Fungi</taxon>
        <taxon>Dikarya</taxon>
        <taxon>Ascomycota</taxon>
        <taxon>Pezizomycotina</taxon>
        <taxon>Dothideomycetes</taxon>
        <taxon>Dothideomycetidae</taxon>
        <taxon>Mycosphaerellales</taxon>
        <taxon>Teratosphaeriaceae</taxon>
        <taxon>Neohortaea</taxon>
    </lineage>
</organism>
<sequence>MSTSAAAAPTYENQHVHAVYNQIAAHFSSTRHKPWPIIENFLRTLPAGAIGLDVGCGNGKYLSVNRDIFIVASDRSRNLLEIAGKEESHRPHAVVEADVLELPHPRGTFDFAICIAVVHHLSTAERRVEAVRGILETLRPEGRALVYVWALEQGGSRRGWTADDEQDVMVPWVMRGSKKAASADADGPANGGQDRVFHRYYHLYREGELNQDVTAAGGVVLDSGYEKDNWWVVAGRQLT</sequence>
<dbReference type="RefSeq" id="XP_033585279.1">
    <property type="nucleotide sequence ID" value="XM_033737813.1"/>
</dbReference>
<keyword evidence="2 4" id="KW-0808">Transferase</keyword>
<dbReference type="InterPro" id="IPR013216">
    <property type="entry name" value="Methyltransf_11"/>
</dbReference>
<dbReference type="SUPFAM" id="SSF53335">
    <property type="entry name" value="S-adenosyl-L-methionine-dependent methyltransferases"/>
    <property type="match status" value="1"/>
</dbReference>
<dbReference type="AlphaFoldDB" id="A0A6A6PFF0"/>
<accession>A0A6A6PFF0</accession>
<feature type="domain" description="Methyltransferase type 11" evidence="3">
    <location>
        <begin position="52"/>
        <end position="145"/>
    </location>
</feature>
<evidence type="ECO:0000256" key="1">
    <source>
        <dbReference type="ARBA" id="ARBA00022603"/>
    </source>
</evidence>
<proteinExistence type="predicted"/>
<evidence type="ECO:0000313" key="4">
    <source>
        <dbReference type="EMBL" id="KAF2478709.1"/>
    </source>
</evidence>
<dbReference type="GO" id="GO:0005634">
    <property type="term" value="C:nucleus"/>
    <property type="evidence" value="ECO:0007669"/>
    <property type="project" value="TreeGrafter"/>
</dbReference>
<dbReference type="PANTHER" id="PTHR13069:SF21">
    <property type="entry name" value="ALKYLATED DNA REPAIR PROTEIN ALKB HOMOLOG 8"/>
    <property type="match status" value="1"/>
</dbReference>
<evidence type="ECO:0000259" key="3">
    <source>
        <dbReference type="Pfam" id="PF08241"/>
    </source>
</evidence>
<reference evidence="4" key="1">
    <citation type="journal article" date="2020" name="Stud. Mycol.">
        <title>101 Dothideomycetes genomes: a test case for predicting lifestyles and emergence of pathogens.</title>
        <authorList>
            <person name="Haridas S."/>
            <person name="Albert R."/>
            <person name="Binder M."/>
            <person name="Bloem J."/>
            <person name="Labutti K."/>
            <person name="Salamov A."/>
            <person name="Andreopoulos B."/>
            <person name="Baker S."/>
            <person name="Barry K."/>
            <person name="Bills G."/>
            <person name="Bluhm B."/>
            <person name="Cannon C."/>
            <person name="Castanera R."/>
            <person name="Culley D."/>
            <person name="Daum C."/>
            <person name="Ezra D."/>
            <person name="Gonzalez J."/>
            <person name="Henrissat B."/>
            <person name="Kuo A."/>
            <person name="Liang C."/>
            <person name="Lipzen A."/>
            <person name="Lutzoni F."/>
            <person name="Magnuson J."/>
            <person name="Mondo S."/>
            <person name="Nolan M."/>
            <person name="Ohm R."/>
            <person name="Pangilinan J."/>
            <person name="Park H.-J."/>
            <person name="Ramirez L."/>
            <person name="Alfaro M."/>
            <person name="Sun H."/>
            <person name="Tritt A."/>
            <person name="Yoshinaga Y."/>
            <person name="Zwiers L.-H."/>
            <person name="Turgeon B."/>
            <person name="Goodwin S."/>
            <person name="Spatafora J."/>
            <person name="Crous P."/>
            <person name="Grigoriev I."/>
        </authorList>
    </citation>
    <scope>NUCLEOTIDE SEQUENCE</scope>
    <source>
        <strain evidence="4">CBS 113389</strain>
    </source>
</reference>
<dbReference type="GO" id="GO:0106335">
    <property type="term" value="F:tRNA (5-carboxymethyluridine(34)-5-O)-methyltransferase activity"/>
    <property type="evidence" value="ECO:0007669"/>
    <property type="project" value="TreeGrafter"/>
</dbReference>
<evidence type="ECO:0000256" key="2">
    <source>
        <dbReference type="ARBA" id="ARBA00022679"/>
    </source>
</evidence>
<gene>
    <name evidence="4" type="ORF">BDY17DRAFT_328231</name>
</gene>
<dbReference type="EMBL" id="MU001643">
    <property type="protein sequence ID" value="KAF2478709.1"/>
    <property type="molecule type" value="Genomic_DNA"/>
</dbReference>
<dbReference type="FunFam" id="3.40.50.150:FF:000219">
    <property type="entry name" value="tRNA (Carboxymethyluridine(34)-5-O)-methyltransferase"/>
    <property type="match status" value="1"/>
</dbReference>
<protein>
    <submittedName>
        <fullName evidence="4">S-adenosyl-L-methionine-dependent methyltransferase</fullName>
    </submittedName>
</protein>
<dbReference type="GeneID" id="54478815"/>
<dbReference type="OrthoDB" id="271595at2759"/>
<dbReference type="Gene3D" id="3.40.50.150">
    <property type="entry name" value="Vaccinia Virus protein VP39"/>
    <property type="match status" value="1"/>
</dbReference>
<dbReference type="Pfam" id="PF08241">
    <property type="entry name" value="Methyltransf_11"/>
    <property type="match status" value="1"/>
</dbReference>
<dbReference type="GO" id="GO:0002098">
    <property type="term" value="P:tRNA wobble uridine modification"/>
    <property type="evidence" value="ECO:0007669"/>
    <property type="project" value="TreeGrafter"/>
</dbReference>
<dbReference type="Proteomes" id="UP000799767">
    <property type="component" value="Unassembled WGS sequence"/>
</dbReference>
<name>A0A6A6PFF0_9PEZI</name>
<dbReference type="PANTHER" id="PTHR13069">
    <property type="entry name" value="ALKYLATED DNA REPAIR PROTEIN ALKB HOMOLOG 8"/>
    <property type="match status" value="1"/>
</dbReference>
<dbReference type="GO" id="GO:0005737">
    <property type="term" value="C:cytoplasm"/>
    <property type="evidence" value="ECO:0007669"/>
    <property type="project" value="TreeGrafter"/>
</dbReference>